<proteinExistence type="predicted"/>
<evidence type="ECO:0000313" key="2">
    <source>
        <dbReference type="Ensembl" id="ENSCINP00000034991.1"/>
    </source>
</evidence>
<feature type="transmembrane region" description="Helical" evidence="1">
    <location>
        <begin position="20"/>
        <end position="45"/>
    </location>
</feature>
<dbReference type="InParanoid" id="H2XZA7"/>
<keyword evidence="1" id="KW-1133">Transmembrane helix</keyword>
<organism evidence="2 3">
    <name type="scientific">Ciona intestinalis</name>
    <name type="common">Transparent sea squirt</name>
    <name type="synonym">Ascidia intestinalis</name>
    <dbReference type="NCBI Taxonomy" id="7719"/>
    <lineage>
        <taxon>Eukaryota</taxon>
        <taxon>Metazoa</taxon>
        <taxon>Chordata</taxon>
        <taxon>Tunicata</taxon>
        <taxon>Ascidiacea</taxon>
        <taxon>Phlebobranchia</taxon>
        <taxon>Cionidae</taxon>
        <taxon>Ciona</taxon>
    </lineage>
</organism>
<reference evidence="2" key="2">
    <citation type="journal article" date="2008" name="Genome Biol.">
        <title>Improved genome assembly and evidence-based global gene model set for the chordate Ciona intestinalis: new insight into intron and operon populations.</title>
        <authorList>
            <person name="Satou Y."/>
            <person name="Mineta K."/>
            <person name="Ogasawara M."/>
            <person name="Sasakura Y."/>
            <person name="Shoguchi E."/>
            <person name="Ueno K."/>
            <person name="Yamada L."/>
            <person name="Matsumoto J."/>
            <person name="Wasserscheid J."/>
            <person name="Dewar K."/>
            <person name="Wiley G.B."/>
            <person name="Macmil S.L."/>
            <person name="Roe B.A."/>
            <person name="Zeller R.W."/>
            <person name="Hastings K.E."/>
            <person name="Lemaire P."/>
            <person name="Lindquist E."/>
            <person name="Endo T."/>
            <person name="Hotta K."/>
            <person name="Inaba K."/>
        </authorList>
    </citation>
    <scope>NUCLEOTIDE SEQUENCE [LARGE SCALE GENOMIC DNA]</scope>
    <source>
        <strain evidence="2">wild type</strain>
    </source>
</reference>
<dbReference type="HOGENOM" id="CLU_3191012_0_0_1"/>
<dbReference type="EMBL" id="EAAA01002776">
    <property type="status" value="NOT_ANNOTATED_CDS"/>
    <property type="molecule type" value="Genomic_DNA"/>
</dbReference>
<keyword evidence="1" id="KW-0812">Transmembrane</keyword>
<protein>
    <submittedName>
        <fullName evidence="2">Uncharacterized protein</fullName>
    </submittedName>
</protein>
<evidence type="ECO:0000256" key="1">
    <source>
        <dbReference type="SAM" id="Phobius"/>
    </source>
</evidence>
<dbReference type="Ensembl" id="ENSCINT00000035266.1">
    <property type="protein sequence ID" value="ENSCINP00000034991.1"/>
    <property type="gene ID" value="ENSCING00000017958.1"/>
</dbReference>
<reference evidence="2" key="3">
    <citation type="submission" date="2025-08" db="UniProtKB">
        <authorList>
            <consortium name="Ensembl"/>
        </authorList>
    </citation>
    <scope>IDENTIFICATION</scope>
</reference>
<reference evidence="3" key="1">
    <citation type="journal article" date="2002" name="Science">
        <title>The draft genome of Ciona intestinalis: insights into chordate and vertebrate origins.</title>
        <authorList>
            <person name="Dehal P."/>
            <person name="Satou Y."/>
            <person name="Campbell R.K."/>
            <person name="Chapman J."/>
            <person name="Degnan B."/>
            <person name="De Tomaso A."/>
            <person name="Davidson B."/>
            <person name="Di Gregorio A."/>
            <person name="Gelpke M."/>
            <person name="Goodstein D.M."/>
            <person name="Harafuji N."/>
            <person name="Hastings K.E."/>
            <person name="Ho I."/>
            <person name="Hotta K."/>
            <person name="Huang W."/>
            <person name="Kawashima T."/>
            <person name="Lemaire P."/>
            <person name="Martinez D."/>
            <person name="Meinertzhagen I.A."/>
            <person name="Necula S."/>
            <person name="Nonaka M."/>
            <person name="Putnam N."/>
            <person name="Rash S."/>
            <person name="Saiga H."/>
            <person name="Satake M."/>
            <person name="Terry A."/>
            <person name="Yamada L."/>
            <person name="Wang H.G."/>
            <person name="Awazu S."/>
            <person name="Azumi K."/>
            <person name="Boore J."/>
            <person name="Branno M."/>
            <person name="Chin-Bow S."/>
            <person name="DeSantis R."/>
            <person name="Doyle S."/>
            <person name="Francino P."/>
            <person name="Keys D.N."/>
            <person name="Haga S."/>
            <person name="Hayashi H."/>
            <person name="Hino K."/>
            <person name="Imai K.S."/>
            <person name="Inaba K."/>
            <person name="Kano S."/>
            <person name="Kobayashi K."/>
            <person name="Kobayashi M."/>
            <person name="Lee B.I."/>
            <person name="Makabe K.W."/>
            <person name="Manohar C."/>
            <person name="Matassi G."/>
            <person name="Medina M."/>
            <person name="Mochizuki Y."/>
            <person name="Mount S."/>
            <person name="Morishita T."/>
            <person name="Miura S."/>
            <person name="Nakayama A."/>
            <person name="Nishizaka S."/>
            <person name="Nomoto H."/>
            <person name="Ohta F."/>
            <person name="Oishi K."/>
            <person name="Rigoutsos I."/>
            <person name="Sano M."/>
            <person name="Sasaki A."/>
            <person name="Sasakura Y."/>
            <person name="Shoguchi E."/>
            <person name="Shin-i T."/>
            <person name="Spagnuolo A."/>
            <person name="Stainier D."/>
            <person name="Suzuki M.M."/>
            <person name="Tassy O."/>
            <person name="Takatori N."/>
            <person name="Tokuoka M."/>
            <person name="Yagi K."/>
            <person name="Yoshizaki F."/>
            <person name="Wada S."/>
            <person name="Zhang C."/>
            <person name="Hyatt P.D."/>
            <person name="Larimer F."/>
            <person name="Detter C."/>
            <person name="Doggett N."/>
            <person name="Glavina T."/>
            <person name="Hawkins T."/>
            <person name="Richardson P."/>
            <person name="Lucas S."/>
            <person name="Kohara Y."/>
            <person name="Levine M."/>
            <person name="Satoh N."/>
            <person name="Rokhsar D.S."/>
        </authorList>
    </citation>
    <scope>NUCLEOTIDE SEQUENCE [LARGE SCALE GENOMIC DNA]</scope>
</reference>
<keyword evidence="3" id="KW-1185">Reference proteome</keyword>
<accession>H2XZA7</accession>
<reference evidence="2" key="4">
    <citation type="submission" date="2025-09" db="UniProtKB">
        <authorList>
            <consortium name="Ensembl"/>
        </authorList>
    </citation>
    <scope>IDENTIFICATION</scope>
</reference>
<name>H2XZA7_CIOIN</name>
<dbReference type="Proteomes" id="UP000008144">
    <property type="component" value="Chromosome 8"/>
</dbReference>
<sequence length="46" mass="5401">MIATYSRISKYCISYFLQDLCVFLYDTISPITALLNSANFFIVYFM</sequence>
<evidence type="ECO:0000313" key="3">
    <source>
        <dbReference type="Proteomes" id="UP000008144"/>
    </source>
</evidence>
<dbReference type="AlphaFoldDB" id="H2XZA7"/>
<keyword evidence="1" id="KW-0472">Membrane</keyword>